<feature type="region of interest" description="Disordered" evidence="1">
    <location>
        <begin position="78"/>
        <end position="118"/>
    </location>
</feature>
<dbReference type="InParanoid" id="C5LZ08"/>
<dbReference type="GeneID" id="9037927"/>
<keyword evidence="3" id="KW-1185">Reference proteome</keyword>
<evidence type="ECO:0000313" key="3">
    <source>
        <dbReference type="Proteomes" id="UP000007800"/>
    </source>
</evidence>
<dbReference type="RefSeq" id="XP_002765300.1">
    <property type="nucleotide sequence ID" value="XM_002765254.1"/>
</dbReference>
<gene>
    <name evidence="2" type="ORF">Pmar_PMAR016094</name>
</gene>
<reference evidence="2 3" key="1">
    <citation type="submission" date="2008-07" db="EMBL/GenBank/DDBJ databases">
        <authorList>
            <person name="El-Sayed N."/>
            <person name="Caler E."/>
            <person name="Inman J."/>
            <person name="Amedeo P."/>
            <person name="Hass B."/>
            <person name="Wortman J."/>
        </authorList>
    </citation>
    <scope>NUCLEOTIDE SEQUENCE [LARGE SCALE GENOMIC DNA]</scope>
    <source>
        <strain evidence="3">ATCC 50983 / TXsc</strain>
    </source>
</reference>
<sequence length="118" mass="12839">MSASVKRQMQRGYFPDARPGAVVAVDPPTPTWAKGRRSIAEMMETNDVMSPIAGEKGGAMEVDVRRAVGEGVVKRLRSLESPPRFDDQYPISEYDEGADEHSEDARGKVACDKNLGSA</sequence>
<evidence type="ECO:0000313" key="2">
    <source>
        <dbReference type="EMBL" id="EEQ98017.1"/>
    </source>
</evidence>
<feature type="compositionally biased region" description="Basic and acidic residues" evidence="1">
    <location>
        <begin position="99"/>
        <end position="111"/>
    </location>
</feature>
<evidence type="ECO:0000256" key="1">
    <source>
        <dbReference type="SAM" id="MobiDB-lite"/>
    </source>
</evidence>
<organism evidence="3">
    <name type="scientific">Perkinsus marinus (strain ATCC 50983 / TXsc)</name>
    <dbReference type="NCBI Taxonomy" id="423536"/>
    <lineage>
        <taxon>Eukaryota</taxon>
        <taxon>Sar</taxon>
        <taxon>Alveolata</taxon>
        <taxon>Perkinsozoa</taxon>
        <taxon>Perkinsea</taxon>
        <taxon>Perkinsida</taxon>
        <taxon>Perkinsidae</taxon>
        <taxon>Perkinsus</taxon>
    </lineage>
</organism>
<dbReference type="Proteomes" id="UP000007800">
    <property type="component" value="Unassembled WGS sequence"/>
</dbReference>
<protein>
    <submittedName>
        <fullName evidence="2">Uncharacterized protein</fullName>
    </submittedName>
</protein>
<name>C5LZ08_PERM5</name>
<dbReference type="EMBL" id="GG686838">
    <property type="protein sequence ID" value="EEQ98017.1"/>
    <property type="molecule type" value="Genomic_DNA"/>
</dbReference>
<dbReference type="AlphaFoldDB" id="C5LZ08"/>
<proteinExistence type="predicted"/>
<accession>C5LZ08</accession>